<reference evidence="4" key="1">
    <citation type="submission" date="2021-05" db="EMBL/GenBank/DDBJ databases">
        <title>Energy efficiency and biological interactions define the core microbiome of deep oligotrophic groundwater.</title>
        <authorList>
            <person name="Mehrshad M."/>
            <person name="Lopez-Fernandez M."/>
            <person name="Bell E."/>
            <person name="Bernier-Latmani R."/>
            <person name="Bertilsson S."/>
            <person name="Dopson M."/>
        </authorList>
    </citation>
    <scope>NUCLEOTIDE SEQUENCE</scope>
    <source>
        <strain evidence="4">Modern_marine.mb.64</strain>
    </source>
</reference>
<sequence>MRRLAVLVTLLLLCGGVTRAAERALPEGVVRSFGEAENLYRSGSYIQALEIYQEIEEEGLRGWVLDYNTGNAAFRSHQFGRAVFYYERALRSNPRDPDLQHNYAMVRSVLGLEMTPNGSSRIRWLRWLGGLTAAYSISDAVLICAGLYWAGALLGIAALLLRRKRPLFHALFRITVLLAIPAVLALGFKAWEVEHWPNGVLVETTAVYSAPQSDVQQLTQLSEGTLVRQRRHLGEWYEIEVGEGVRGWVPQNKLRNL</sequence>
<evidence type="ECO:0000256" key="1">
    <source>
        <dbReference type="PROSITE-ProRule" id="PRU00339"/>
    </source>
</evidence>
<dbReference type="AlphaFoldDB" id="A0A948RT72"/>
<evidence type="ECO:0000256" key="2">
    <source>
        <dbReference type="SAM" id="Phobius"/>
    </source>
</evidence>
<comment type="caution">
    <text evidence="4">The sequence shown here is derived from an EMBL/GenBank/DDBJ whole genome shotgun (WGS) entry which is preliminary data.</text>
</comment>
<dbReference type="Gene3D" id="1.25.40.10">
    <property type="entry name" value="Tetratricopeptide repeat domain"/>
    <property type="match status" value="1"/>
</dbReference>
<gene>
    <name evidence="4" type="ORF">KJ970_06490</name>
</gene>
<proteinExistence type="predicted"/>
<evidence type="ECO:0008006" key="6">
    <source>
        <dbReference type="Google" id="ProtNLM"/>
    </source>
</evidence>
<feature type="signal peptide" evidence="3">
    <location>
        <begin position="1"/>
        <end position="20"/>
    </location>
</feature>
<dbReference type="EMBL" id="JAHJDP010000032">
    <property type="protein sequence ID" value="MBU2690560.1"/>
    <property type="molecule type" value="Genomic_DNA"/>
</dbReference>
<dbReference type="Proteomes" id="UP000777784">
    <property type="component" value="Unassembled WGS sequence"/>
</dbReference>
<dbReference type="SUPFAM" id="SSF48452">
    <property type="entry name" value="TPR-like"/>
    <property type="match status" value="1"/>
</dbReference>
<keyword evidence="1" id="KW-0802">TPR repeat</keyword>
<keyword evidence="3" id="KW-0732">Signal</keyword>
<evidence type="ECO:0000313" key="4">
    <source>
        <dbReference type="EMBL" id="MBU2690560.1"/>
    </source>
</evidence>
<dbReference type="InterPro" id="IPR019734">
    <property type="entry name" value="TPR_rpt"/>
</dbReference>
<name>A0A948RT72_UNCEI</name>
<feature type="repeat" description="TPR" evidence="1">
    <location>
        <begin position="63"/>
        <end position="96"/>
    </location>
</feature>
<feature type="transmembrane region" description="Helical" evidence="2">
    <location>
        <begin position="170"/>
        <end position="191"/>
    </location>
</feature>
<protein>
    <recommendedName>
        <fullName evidence="6">Tetratricopeptide repeat protein</fullName>
    </recommendedName>
</protein>
<dbReference type="Pfam" id="PF06347">
    <property type="entry name" value="SH3_4"/>
    <property type="match status" value="1"/>
</dbReference>
<dbReference type="PROSITE" id="PS50005">
    <property type="entry name" value="TPR"/>
    <property type="match status" value="1"/>
</dbReference>
<dbReference type="InterPro" id="IPR010466">
    <property type="entry name" value="DUF1058"/>
</dbReference>
<accession>A0A948RT72</accession>
<evidence type="ECO:0000256" key="3">
    <source>
        <dbReference type="SAM" id="SignalP"/>
    </source>
</evidence>
<evidence type="ECO:0000313" key="5">
    <source>
        <dbReference type="Proteomes" id="UP000777784"/>
    </source>
</evidence>
<dbReference type="InterPro" id="IPR011990">
    <property type="entry name" value="TPR-like_helical_dom_sf"/>
</dbReference>
<feature type="transmembrane region" description="Helical" evidence="2">
    <location>
        <begin position="140"/>
        <end position="161"/>
    </location>
</feature>
<feature type="chain" id="PRO_5037138904" description="Tetratricopeptide repeat protein" evidence="3">
    <location>
        <begin position="21"/>
        <end position="257"/>
    </location>
</feature>
<keyword evidence="2" id="KW-1133">Transmembrane helix</keyword>
<dbReference type="Gene3D" id="2.30.30.40">
    <property type="entry name" value="SH3 Domains"/>
    <property type="match status" value="1"/>
</dbReference>
<organism evidence="4 5">
    <name type="scientific">Eiseniibacteriota bacterium</name>
    <dbReference type="NCBI Taxonomy" id="2212470"/>
    <lineage>
        <taxon>Bacteria</taxon>
        <taxon>Candidatus Eiseniibacteriota</taxon>
    </lineage>
</organism>
<keyword evidence="2" id="KW-0472">Membrane</keyword>
<keyword evidence="2" id="KW-0812">Transmembrane</keyword>